<dbReference type="EMBL" id="KX889068">
    <property type="protein sequence ID" value="APC46118.1"/>
    <property type="molecule type" value="Genomic_DNA"/>
</dbReference>
<reference evidence="1 2" key="1">
    <citation type="journal article" date="2017" name="Viruses">
        <title>Stumbling across the Same Phage: Comparative Genomics of Widespread Temperate Phages Infecting the Fish Pathogen Vibrio anguillarum.</title>
        <authorList>
            <person name="Kalatzis P.G."/>
            <person name="Rorbo N.I."/>
            <person name="Castillo D."/>
            <person name="Mauritzen J.J."/>
            <person name="Jorgensen J."/>
            <person name="Kokkari C."/>
            <person name="Zhang F."/>
            <person name="Katharios P."/>
            <person name="Middelboe M."/>
        </authorList>
    </citation>
    <scope>NUCLEOTIDE SEQUENCE [LARGE SCALE GENOMIC DNA]</scope>
</reference>
<name>A0A1J0GVB3_9CAUD</name>
<accession>A0A1J0GVB3</accession>
<keyword evidence="2" id="KW-1185">Reference proteome</keyword>
<dbReference type="Proteomes" id="UP000225978">
    <property type="component" value="Segment"/>
</dbReference>
<organism evidence="1 2">
    <name type="scientific">Vibrio phage vB_VspP_pVa5</name>
    <dbReference type="NCBI Taxonomy" id="1913109"/>
    <lineage>
        <taxon>Viruses</taxon>
        <taxon>Duplodnaviria</taxon>
        <taxon>Heunggongvirae</taxon>
        <taxon>Uroviricota</taxon>
        <taxon>Caudoviricetes</taxon>
        <taxon>Schitoviridae</taxon>
        <taxon>Pontosvirinae</taxon>
        <taxon>Galateavirus</taxon>
        <taxon>Galateavirus PVA5</taxon>
    </lineage>
</organism>
<sequence length="60" mass="6962">MASQLGSETESDIEIMVDGFTEQFCQQLLDHRPNITCAEAMYNYQILKGYILQRHPNLQK</sequence>
<protein>
    <submittedName>
        <fullName evidence="1">Uncharacterized protein</fullName>
    </submittedName>
</protein>
<evidence type="ECO:0000313" key="2">
    <source>
        <dbReference type="Proteomes" id="UP000225978"/>
    </source>
</evidence>
<proteinExistence type="predicted"/>
<evidence type="ECO:0000313" key="1">
    <source>
        <dbReference type="EMBL" id="APC46118.1"/>
    </source>
</evidence>
<gene>
    <name evidence="1" type="ORF">vBVspPpVa5_0080</name>
</gene>